<dbReference type="InterPro" id="IPR018201">
    <property type="entry name" value="Ketoacyl_synth_AS"/>
</dbReference>
<dbReference type="AlphaFoldDB" id="A0A1D8JJ43"/>
<dbReference type="EMBL" id="CP017560">
    <property type="protein sequence ID" value="AOV08731.1"/>
    <property type="molecule type" value="Genomic_DNA"/>
</dbReference>
<evidence type="ECO:0000256" key="2">
    <source>
        <dbReference type="ARBA" id="ARBA00022679"/>
    </source>
</evidence>
<dbReference type="SUPFAM" id="SSF53901">
    <property type="entry name" value="Thiolase-like"/>
    <property type="match status" value="2"/>
</dbReference>
<evidence type="ECO:0000259" key="4">
    <source>
        <dbReference type="PROSITE" id="PS52004"/>
    </source>
</evidence>
<dbReference type="GO" id="GO:0005829">
    <property type="term" value="C:cytosol"/>
    <property type="evidence" value="ECO:0007669"/>
    <property type="project" value="TreeGrafter"/>
</dbReference>
<protein>
    <recommendedName>
        <fullName evidence="4">Ketosynthase family 3 (KS3) domain-containing protein</fullName>
    </recommendedName>
</protein>
<dbReference type="Pfam" id="PF00109">
    <property type="entry name" value="ketoacyl-synt"/>
    <property type="match status" value="1"/>
</dbReference>
<dbReference type="PROSITE" id="PS00606">
    <property type="entry name" value="KS3_1"/>
    <property type="match status" value="1"/>
</dbReference>
<dbReference type="SMART" id="SM00825">
    <property type="entry name" value="PKS_KS"/>
    <property type="match status" value="1"/>
</dbReference>
<dbReference type="GO" id="GO:0006633">
    <property type="term" value="P:fatty acid biosynthetic process"/>
    <property type="evidence" value="ECO:0007669"/>
    <property type="project" value="InterPro"/>
</dbReference>
<dbReference type="PANTHER" id="PTHR11712:SF336">
    <property type="entry name" value="3-OXOACYL-[ACYL-CARRIER-PROTEIN] SYNTHASE, MITOCHONDRIAL"/>
    <property type="match status" value="1"/>
</dbReference>
<evidence type="ECO:0000313" key="6">
    <source>
        <dbReference type="Proteomes" id="UP000185746"/>
    </source>
</evidence>
<evidence type="ECO:0000313" key="5">
    <source>
        <dbReference type="EMBL" id="AOV08731.1"/>
    </source>
</evidence>
<keyword evidence="6" id="KW-1185">Reference proteome</keyword>
<dbReference type="InterPro" id="IPR014031">
    <property type="entry name" value="Ketoacyl_synth_C"/>
</dbReference>
<proteinExistence type="inferred from homology"/>
<dbReference type="GO" id="GO:0004315">
    <property type="term" value="F:3-oxoacyl-[acyl-carrier-protein] synthase activity"/>
    <property type="evidence" value="ECO:0007669"/>
    <property type="project" value="InterPro"/>
</dbReference>
<dbReference type="Pfam" id="PF02801">
    <property type="entry name" value="Ketoacyl-synt_C"/>
    <property type="match status" value="1"/>
</dbReference>
<comment type="similarity">
    <text evidence="1 3">Belongs to the thiolase-like superfamily. Beta-ketoacyl-ACP synthases family.</text>
</comment>
<dbReference type="InterPro" id="IPR014030">
    <property type="entry name" value="Ketoacyl_synth_N"/>
</dbReference>
<dbReference type="PANTHER" id="PTHR11712">
    <property type="entry name" value="POLYKETIDE SYNTHASE-RELATED"/>
    <property type="match status" value="1"/>
</dbReference>
<dbReference type="InterPro" id="IPR000794">
    <property type="entry name" value="Beta-ketoacyl_synthase"/>
</dbReference>
<feature type="domain" description="Ketosynthase family 3 (KS3)" evidence="4">
    <location>
        <begin position="1"/>
        <end position="391"/>
    </location>
</feature>
<reference evidence="5 6" key="1">
    <citation type="submission" date="2016-09" db="EMBL/GenBank/DDBJ databases">
        <title>Complete genome sequence of the Lysinibacillus sphaericus LMG 22257, a specie of Bacillus with ureolytic activity that can effectively biodeposit calcium carbonate.</title>
        <authorList>
            <person name="Yan W."/>
        </authorList>
    </citation>
    <scope>NUCLEOTIDE SEQUENCE [LARGE SCALE GENOMIC DNA]</scope>
    <source>
        <strain evidence="5 6">LMG 22257</strain>
    </source>
</reference>
<dbReference type="RefSeq" id="WP_082295112.1">
    <property type="nucleotide sequence ID" value="NZ_CP017560.1"/>
</dbReference>
<evidence type="ECO:0000256" key="3">
    <source>
        <dbReference type="RuleBase" id="RU003694"/>
    </source>
</evidence>
<sequence>MSDIVITGYGIKAPGVHDKSSFLHVLKNGICTQGIIKSDTPPHKNVVAGVIEDDFLEIDGRNYKRYPRFVRLAIAAAIDAAKMANLEDVKPHRIAVILGTAAGAILEIEQYAPQFHDLKTTPIQGVSYADSHTVSGSVAEVIGACGPAFTLSTGCTASLDAVSMGKLLLENGSVDVCIVGGTDAPLGQWTLNGFKKVSMLSTETAIDHAGVPFSKKHRGFVLSEGAGLIVLERKQFAEARGQKIYGKVERVISRNEGQKLLRSDHTGKHMLAVFQETVGNTTPTYVNSQALGIDSNDQIERYILLKTFESKVPITSIKGMIGHTFGAMGAMQIIASLLSMEYGFIPPTTKTKGDGFQDIPIVFETRPQAVHSVVITNHGSSGNNACLLLTQT</sequence>
<accession>A0A1D8JJ43</accession>
<name>A0A1D8JJ43_9BACL</name>
<gene>
    <name evidence="5" type="ORF">BI350_15070</name>
</gene>
<dbReference type="Proteomes" id="UP000185746">
    <property type="component" value="Chromosome"/>
</dbReference>
<dbReference type="InterPro" id="IPR020841">
    <property type="entry name" value="PKS_Beta-ketoAc_synthase_dom"/>
</dbReference>
<keyword evidence="2 3" id="KW-0808">Transferase</keyword>
<organism evidence="5 6">
    <name type="scientific">Sporosarcina ureilytica</name>
    <dbReference type="NCBI Taxonomy" id="298596"/>
    <lineage>
        <taxon>Bacteria</taxon>
        <taxon>Bacillati</taxon>
        <taxon>Bacillota</taxon>
        <taxon>Bacilli</taxon>
        <taxon>Bacillales</taxon>
        <taxon>Caryophanaceae</taxon>
        <taxon>Sporosarcina</taxon>
    </lineage>
</organism>
<dbReference type="Gene3D" id="3.40.47.10">
    <property type="match status" value="2"/>
</dbReference>
<dbReference type="PROSITE" id="PS52004">
    <property type="entry name" value="KS3_2"/>
    <property type="match status" value="1"/>
</dbReference>
<dbReference type="InterPro" id="IPR016039">
    <property type="entry name" value="Thiolase-like"/>
</dbReference>
<dbReference type="KEGG" id="surl:BI350_15070"/>
<evidence type="ECO:0000256" key="1">
    <source>
        <dbReference type="ARBA" id="ARBA00008467"/>
    </source>
</evidence>